<dbReference type="PROSITE" id="PS00949">
    <property type="entry name" value="AUTOINDUCER_SYNTH_1"/>
    <property type="match status" value="1"/>
</dbReference>
<dbReference type="OrthoDB" id="6023281at2"/>
<dbReference type="InterPro" id="IPR001690">
    <property type="entry name" value="Autoind_synthase"/>
</dbReference>
<evidence type="ECO:0000256" key="7">
    <source>
        <dbReference type="PROSITE-ProRule" id="PRU00533"/>
    </source>
</evidence>
<dbReference type="PROSITE" id="PS51187">
    <property type="entry name" value="AUTOINDUCER_SYNTH_2"/>
    <property type="match status" value="1"/>
</dbReference>
<comment type="caution">
    <text evidence="9">The sequence shown here is derived from an EMBL/GenBank/DDBJ whole genome shotgun (WGS) entry which is preliminary data.</text>
</comment>
<reference evidence="9 10" key="1">
    <citation type="submission" date="2017-01" db="EMBL/GenBank/DDBJ databases">
        <title>Whole-Genome Shotgun Sequencing of Two beta-Proteobacterial Species in Search of the Bulgecin Biosynthetic Cluster.</title>
        <authorList>
            <person name="Horsman M.E."/>
            <person name="Marous D.R."/>
            <person name="Li R."/>
            <person name="Oliver R.A."/>
            <person name="Byun B."/>
            <person name="Emrich S.J."/>
            <person name="Boggess B."/>
            <person name="Townsend C.A."/>
            <person name="Mobashery S."/>
        </authorList>
    </citation>
    <scope>NUCLEOTIDE SEQUENCE [LARGE SCALE GENOMIC DNA]</scope>
    <source>
        <strain evidence="9 10">ATCC 31363</strain>
    </source>
</reference>
<dbReference type="GO" id="GO:0007165">
    <property type="term" value="P:signal transduction"/>
    <property type="evidence" value="ECO:0007669"/>
    <property type="project" value="TreeGrafter"/>
</dbReference>
<evidence type="ECO:0000256" key="8">
    <source>
        <dbReference type="RuleBase" id="RU361135"/>
    </source>
</evidence>
<dbReference type="GO" id="GO:0009372">
    <property type="term" value="P:quorum sensing"/>
    <property type="evidence" value="ECO:0007669"/>
    <property type="project" value="UniProtKB-UniRule"/>
</dbReference>
<accession>A0A2A4EU05</accession>
<dbReference type="Gene3D" id="3.40.630.30">
    <property type="match status" value="1"/>
</dbReference>
<dbReference type="AlphaFoldDB" id="A0A2A4EU05"/>
<dbReference type="EMBL" id="MTZV01000006">
    <property type="protein sequence ID" value="PCE23912.1"/>
    <property type="molecule type" value="Genomic_DNA"/>
</dbReference>
<comment type="catalytic activity">
    <reaction evidence="6 8">
        <text>a fatty acyl-[ACP] + S-adenosyl-L-methionine = an N-acyl-L-homoserine lactone + S-methyl-5'-thioadenosine + holo-[ACP] + H(+)</text>
        <dbReference type="Rhea" id="RHEA:10096"/>
        <dbReference type="Rhea" id="RHEA-COMP:9685"/>
        <dbReference type="Rhea" id="RHEA-COMP:14125"/>
        <dbReference type="ChEBI" id="CHEBI:15378"/>
        <dbReference type="ChEBI" id="CHEBI:17509"/>
        <dbReference type="ChEBI" id="CHEBI:55474"/>
        <dbReference type="ChEBI" id="CHEBI:59789"/>
        <dbReference type="ChEBI" id="CHEBI:64479"/>
        <dbReference type="ChEBI" id="CHEBI:138651"/>
        <dbReference type="EC" id="2.3.1.184"/>
    </reaction>
</comment>
<dbReference type="GO" id="GO:0061579">
    <property type="term" value="F:N-acyl homoserine lactone synthase activity"/>
    <property type="evidence" value="ECO:0007669"/>
    <property type="project" value="UniProtKB-UniRule"/>
</dbReference>
<dbReference type="Pfam" id="PF00765">
    <property type="entry name" value="Autoind_synth"/>
    <property type="match status" value="1"/>
</dbReference>
<dbReference type="PANTHER" id="PTHR39322:SF1">
    <property type="entry name" value="ISOVALERYL-HOMOSERINE LACTONE SYNTHASE"/>
    <property type="match status" value="1"/>
</dbReference>
<dbReference type="InterPro" id="IPR016181">
    <property type="entry name" value="Acyl_CoA_acyltransferase"/>
</dbReference>
<dbReference type="SUPFAM" id="SSF55729">
    <property type="entry name" value="Acyl-CoA N-acyltransferases (Nat)"/>
    <property type="match status" value="1"/>
</dbReference>
<dbReference type="EC" id="2.3.1.184" evidence="1 8"/>
<evidence type="ECO:0000256" key="4">
    <source>
        <dbReference type="ARBA" id="ARBA00022691"/>
    </source>
</evidence>
<keyword evidence="2 7" id="KW-0673">Quorum sensing</keyword>
<dbReference type="PRINTS" id="PR01549">
    <property type="entry name" value="AUTOINDCRSYN"/>
</dbReference>
<evidence type="ECO:0000256" key="6">
    <source>
        <dbReference type="ARBA" id="ARBA00048576"/>
    </source>
</evidence>
<evidence type="ECO:0000256" key="3">
    <source>
        <dbReference type="ARBA" id="ARBA00022679"/>
    </source>
</evidence>
<proteinExistence type="inferred from homology"/>
<comment type="similarity">
    <text evidence="7 8">Belongs to the autoinducer synthase family.</text>
</comment>
<evidence type="ECO:0000256" key="5">
    <source>
        <dbReference type="ARBA" id="ARBA00022929"/>
    </source>
</evidence>
<dbReference type="PANTHER" id="PTHR39322">
    <property type="entry name" value="ACYL-HOMOSERINE-LACTONE SYNTHASE"/>
    <property type="match status" value="1"/>
</dbReference>
<gene>
    <name evidence="9" type="ORF">BWP39_29970</name>
</gene>
<protein>
    <recommendedName>
        <fullName evidence="1 8">Acyl-homoserine-lactone synthase</fullName>
        <ecNumber evidence="1 8">2.3.1.184</ecNumber>
    </recommendedName>
    <alternativeName>
        <fullName evidence="8">Autoinducer synthesis protein</fullName>
    </alternativeName>
</protein>
<keyword evidence="4 8" id="KW-0949">S-adenosyl-L-methionine</keyword>
<keyword evidence="3 8" id="KW-0808">Transferase</keyword>
<name>A0A2A4EU05_9BURK</name>
<evidence type="ECO:0000256" key="2">
    <source>
        <dbReference type="ARBA" id="ARBA00022654"/>
    </source>
</evidence>
<evidence type="ECO:0000256" key="1">
    <source>
        <dbReference type="ARBA" id="ARBA00012340"/>
    </source>
</evidence>
<dbReference type="InterPro" id="IPR018311">
    <property type="entry name" value="Autoind_synth_CS"/>
</dbReference>
<evidence type="ECO:0000313" key="10">
    <source>
        <dbReference type="Proteomes" id="UP000218022"/>
    </source>
</evidence>
<organism evidence="9 10">
    <name type="scientific">Paraburkholderia acidicola</name>
    <dbReference type="NCBI Taxonomy" id="1912599"/>
    <lineage>
        <taxon>Bacteria</taxon>
        <taxon>Pseudomonadati</taxon>
        <taxon>Pseudomonadota</taxon>
        <taxon>Betaproteobacteria</taxon>
        <taxon>Burkholderiales</taxon>
        <taxon>Burkholderiaceae</taxon>
        <taxon>Paraburkholderia</taxon>
    </lineage>
</organism>
<dbReference type="RefSeq" id="WP_096725800.1">
    <property type="nucleotide sequence ID" value="NZ_MTZV01000006.1"/>
</dbReference>
<dbReference type="Proteomes" id="UP000218022">
    <property type="component" value="Unassembled WGS sequence"/>
</dbReference>
<evidence type="ECO:0000313" key="9">
    <source>
        <dbReference type="EMBL" id="PCE23912.1"/>
    </source>
</evidence>
<keyword evidence="5 7" id="KW-0071">Autoinducer synthesis</keyword>
<sequence length="197" mass="21928">MHTTIRIGTRQEFDSKHIKEMYRLRAQVFGGRLGWDIPIIDGMEVDGYDALDPYYVIAQDETGQVRGCCRLMPTEGPNMLRHTFPQTLHGAAAPVGRHIWELSRLAVDTEGEEQGFGFSNLTIRMFQAAMTFAQRIGVTSYVVVTTMPIERMLRRAGVEIDRLGAPLQIGVERTVALDWSVSPQTLAALFGSMAIAA</sequence>